<comment type="similarity">
    <text evidence="1">Belongs to the peptidase C48 family.</text>
</comment>
<evidence type="ECO:0000313" key="7">
    <source>
        <dbReference type="Proteomes" id="UP000030745"/>
    </source>
</evidence>
<dbReference type="InterPro" id="IPR038765">
    <property type="entry name" value="Papain-like_cys_pep_sf"/>
</dbReference>
<dbReference type="AlphaFoldDB" id="A0A067BVL4"/>
<accession>A0A067BVL4</accession>
<evidence type="ECO:0000256" key="4">
    <source>
        <dbReference type="SAM" id="MobiDB-lite"/>
    </source>
</evidence>
<dbReference type="KEGG" id="spar:SPRG_12549"/>
<gene>
    <name evidence="6" type="ORF">SPRG_12549</name>
</gene>
<dbReference type="VEuPathDB" id="FungiDB:SPRG_12549"/>
<feature type="compositionally biased region" description="Basic residues" evidence="4">
    <location>
        <begin position="317"/>
        <end position="326"/>
    </location>
</feature>
<evidence type="ECO:0000313" key="6">
    <source>
        <dbReference type="EMBL" id="KDO22569.1"/>
    </source>
</evidence>
<sequence>MDMPCPEAAVPAALQPGKPPQLDAQHLLPVPAPSPTMYMYRGPSFVEAFGNKFQSKEEFKTAVRQFNALAAPMSLVVNSARYLKCNRGANKQRYRSVPDCPAGVKCDIVQGQYYLGVECVDHTHHVPERLAPIALLRYQPTNKVAPTIVPEATALTVEPEVKPTVEPALTVEPTLTVEPEVEPEVEPTVEPALTVEPTVEPIVPPARTDMLEADIRLKETAHNQYWEDNILMLDIVFIPVNVGNSHWFLIAIDVSRRRILVFDMFAQDRRRRGAEAASDAVFMRRPSPIFEQGPIATEVFELHTPDEPSEEEEPRPRKLPQKAKRTKPIADISIELVARIVVWIRKETTPASSVPDLN</sequence>
<dbReference type="EMBL" id="KK583266">
    <property type="protein sequence ID" value="KDO22569.1"/>
    <property type="molecule type" value="Genomic_DNA"/>
</dbReference>
<keyword evidence="3" id="KW-0378">Hydrolase</keyword>
<dbReference type="GO" id="GO:0008234">
    <property type="term" value="F:cysteine-type peptidase activity"/>
    <property type="evidence" value="ECO:0007669"/>
    <property type="project" value="InterPro"/>
</dbReference>
<reference evidence="6 7" key="1">
    <citation type="journal article" date="2013" name="PLoS Genet.">
        <title>Distinctive expansion of potential virulence genes in the genome of the oomycete fish pathogen Saprolegnia parasitica.</title>
        <authorList>
            <person name="Jiang R.H."/>
            <person name="de Bruijn I."/>
            <person name="Haas B.J."/>
            <person name="Belmonte R."/>
            <person name="Lobach L."/>
            <person name="Christie J."/>
            <person name="van den Ackerveken G."/>
            <person name="Bottin A."/>
            <person name="Bulone V."/>
            <person name="Diaz-Moreno S.M."/>
            <person name="Dumas B."/>
            <person name="Fan L."/>
            <person name="Gaulin E."/>
            <person name="Govers F."/>
            <person name="Grenville-Briggs L.J."/>
            <person name="Horner N.R."/>
            <person name="Levin J.Z."/>
            <person name="Mammella M."/>
            <person name="Meijer H.J."/>
            <person name="Morris P."/>
            <person name="Nusbaum C."/>
            <person name="Oome S."/>
            <person name="Phillips A.J."/>
            <person name="van Rooyen D."/>
            <person name="Rzeszutek E."/>
            <person name="Saraiva M."/>
            <person name="Secombes C.J."/>
            <person name="Seidl M.F."/>
            <person name="Snel B."/>
            <person name="Stassen J.H."/>
            <person name="Sykes S."/>
            <person name="Tripathy S."/>
            <person name="van den Berg H."/>
            <person name="Vega-Arreguin J.C."/>
            <person name="Wawra S."/>
            <person name="Young S.K."/>
            <person name="Zeng Q."/>
            <person name="Dieguez-Uribeondo J."/>
            <person name="Russ C."/>
            <person name="Tyler B.M."/>
            <person name="van West P."/>
        </authorList>
    </citation>
    <scope>NUCLEOTIDE SEQUENCE [LARGE SCALE GENOMIC DNA]</scope>
    <source>
        <strain evidence="6 7">CBS 223.65</strain>
    </source>
</reference>
<dbReference type="GeneID" id="24134497"/>
<evidence type="ECO:0000256" key="3">
    <source>
        <dbReference type="ARBA" id="ARBA00022801"/>
    </source>
</evidence>
<organism evidence="6 7">
    <name type="scientific">Saprolegnia parasitica (strain CBS 223.65)</name>
    <dbReference type="NCBI Taxonomy" id="695850"/>
    <lineage>
        <taxon>Eukaryota</taxon>
        <taxon>Sar</taxon>
        <taxon>Stramenopiles</taxon>
        <taxon>Oomycota</taxon>
        <taxon>Saprolegniomycetes</taxon>
        <taxon>Saprolegniales</taxon>
        <taxon>Saprolegniaceae</taxon>
        <taxon>Saprolegnia</taxon>
    </lineage>
</organism>
<dbReference type="Proteomes" id="UP000030745">
    <property type="component" value="Unassembled WGS sequence"/>
</dbReference>
<keyword evidence="7" id="KW-1185">Reference proteome</keyword>
<dbReference type="Gene3D" id="3.40.395.10">
    <property type="entry name" value="Adenoviral Proteinase, Chain A"/>
    <property type="match status" value="1"/>
</dbReference>
<evidence type="ECO:0000256" key="2">
    <source>
        <dbReference type="ARBA" id="ARBA00022670"/>
    </source>
</evidence>
<evidence type="ECO:0000259" key="5">
    <source>
        <dbReference type="Pfam" id="PF02902"/>
    </source>
</evidence>
<protein>
    <recommendedName>
        <fullName evidence="5">Ubiquitin-like protease family profile domain-containing protein</fullName>
    </recommendedName>
</protein>
<evidence type="ECO:0000256" key="1">
    <source>
        <dbReference type="ARBA" id="ARBA00005234"/>
    </source>
</evidence>
<dbReference type="Pfam" id="PF02902">
    <property type="entry name" value="Peptidase_C48"/>
    <property type="match status" value="1"/>
</dbReference>
<name>A0A067BVL4_SAPPC</name>
<proteinExistence type="inferred from homology"/>
<keyword evidence="2" id="KW-0645">Protease</keyword>
<dbReference type="RefSeq" id="XP_012206685.1">
    <property type="nucleotide sequence ID" value="XM_012351295.1"/>
</dbReference>
<feature type="region of interest" description="Disordered" evidence="4">
    <location>
        <begin position="304"/>
        <end position="326"/>
    </location>
</feature>
<feature type="domain" description="Ubiquitin-like protease family profile" evidence="5">
    <location>
        <begin position="227"/>
        <end position="276"/>
    </location>
</feature>
<dbReference type="GO" id="GO:0006508">
    <property type="term" value="P:proteolysis"/>
    <property type="evidence" value="ECO:0007669"/>
    <property type="project" value="UniProtKB-KW"/>
</dbReference>
<dbReference type="SUPFAM" id="SSF54001">
    <property type="entry name" value="Cysteine proteinases"/>
    <property type="match status" value="1"/>
</dbReference>
<dbReference type="InterPro" id="IPR003653">
    <property type="entry name" value="Peptidase_C48_C"/>
</dbReference>